<dbReference type="EMBL" id="JAAAID010005110">
    <property type="protein sequence ID" value="KAF9991595.1"/>
    <property type="molecule type" value="Genomic_DNA"/>
</dbReference>
<keyword evidence="2" id="KW-1185">Reference proteome</keyword>
<dbReference type="Proteomes" id="UP000703661">
    <property type="component" value="Unassembled WGS sequence"/>
</dbReference>
<evidence type="ECO:0000313" key="1">
    <source>
        <dbReference type="EMBL" id="KAF9991595.1"/>
    </source>
</evidence>
<organism evidence="1 2">
    <name type="scientific">Entomortierella chlamydospora</name>
    <dbReference type="NCBI Taxonomy" id="101097"/>
    <lineage>
        <taxon>Eukaryota</taxon>
        <taxon>Fungi</taxon>
        <taxon>Fungi incertae sedis</taxon>
        <taxon>Mucoromycota</taxon>
        <taxon>Mortierellomycotina</taxon>
        <taxon>Mortierellomycetes</taxon>
        <taxon>Mortierellales</taxon>
        <taxon>Mortierellaceae</taxon>
        <taxon>Entomortierella</taxon>
    </lineage>
</organism>
<protein>
    <submittedName>
        <fullName evidence="1">Uncharacterized protein</fullName>
    </submittedName>
</protein>
<proteinExistence type="predicted"/>
<sequence>MFYSSTPNMKPIKPSIVKNALHLLEQQKSVHQVAAEVGINQDQKRYNDENEDPVSANTVRRALKDI</sequence>
<reference evidence="1" key="1">
    <citation type="journal article" date="2020" name="Fungal Divers.">
        <title>Resolving the Mortierellaceae phylogeny through synthesis of multi-gene phylogenetics and phylogenomics.</title>
        <authorList>
            <person name="Vandepol N."/>
            <person name="Liber J."/>
            <person name="Desiro A."/>
            <person name="Na H."/>
            <person name="Kennedy M."/>
            <person name="Barry K."/>
            <person name="Grigoriev I.V."/>
            <person name="Miller A.N."/>
            <person name="O'Donnell K."/>
            <person name="Stajich J.E."/>
            <person name="Bonito G."/>
        </authorList>
    </citation>
    <scope>NUCLEOTIDE SEQUENCE</scope>
    <source>
        <strain evidence="1">NRRL 2769</strain>
    </source>
</reference>
<name>A0A9P6SQS9_9FUNG</name>
<feature type="non-terminal residue" evidence="1">
    <location>
        <position position="66"/>
    </location>
</feature>
<accession>A0A9P6SQS9</accession>
<evidence type="ECO:0000313" key="2">
    <source>
        <dbReference type="Proteomes" id="UP000703661"/>
    </source>
</evidence>
<dbReference type="AlphaFoldDB" id="A0A9P6SQS9"/>
<gene>
    <name evidence="1" type="ORF">BGZ80_009027</name>
</gene>
<comment type="caution">
    <text evidence="1">The sequence shown here is derived from an EMBL/GenBank/DDBJ whole genome shotgun (WGS) entry which is preliminary data.</text>
</comment>